<dbReference type="EMBL" id="CAJOBP010038457">
    <property type="protein sequence ID" value="CAF4735378.1"/>
    <property type="molecule type" value="Genomic_DNA"/>
</dbReference>
<accession>A0A821KKJ6</accession>
<protein>
    <recommendedName>
        <fullName evidence="3">Helicase C-terminal domain-containing protein</fullName>
    </recommendedName>
</protein>
<evidence type="ECO:0008006" key="3">
    <source>
        <dbReference type="Google" id="ProtNLM"/>
    </source>
</evidence>
<reference evidence="1" key="1">
    <citation type="submission" date="2021-02" db="EMBL/GenBank/DDBJ databases">
        <authorList>
            <person name="Nowell W R."/>
        </authorList>
    </citation>
    <scope>NUCLEOTIDE SEQUENCE</scope>
</reference>
<dbReference type="PANTHER" id="PTHR47958">
    <property type="entry name" value="ATP-DEPENDENT RNA HELICASE DBP3"/>
    <property type="match status" value="1"/>
</dbReference>
<feature type="non-terminal residue" evidence="1">
    <location>
        <position position="1"/>
    </location>
</feature>
<organism evidence="1 2">
    <name type="scientific">Rotaria socialis</name>
    <dbReference type="NCBI Taxonomy" id="392032"/>
    <lineage>
        <taxon>Eukaryota</taxon>
        <taxon>Metazoa</taxon>
        <taxon>Spiralia</taxon>
        <taxon>Gnathifera</taxon>
        <taxon>Rotifera</taxon>
        <taxon>Eurotatoria</taxon>
        <taxon>Bdelloidea</taxon>
        <taxon>Philodinida</taxon>
        <taxon>Philodinidae</taxon>
        <taxon>Rotaria</taxon>
    </lineage>
</organism>
<dbReference type="SUPFAM" id="SSF52540">
    <property type="entry name" value="P-loop containing nucleoside triphosphate hydrolases"/>
    <property type="match status" value="1"/>
</dbReference>
<dbReference type="Proteomes" id="UP000663873">
    <property type="component" value="Unassembled WGS sequence"/>
</dbReference>
<evidence type="ECO:0000313" key="1">
    <source>
        <dbReference type="EMBL" id="CAF4735378.1"/>
    </source>
</evidence>
<keyword evidence="2" id="KW-1185">Reference proteome</keyword>
<name>A0A821KKJ6_9BILA</name>
<dbReference type="Gene3D" id="3.40.50.300">
    <property type="entry name" value="P-loop containing nucleotide triphosphate hydrolases"/>
    <property type="match status" value="1"/>
</dbReference>
<evidence type="ECO:0000313" key="2">
    <source>
        <dbReference type="Proteomes" id="UP000663873"/>
    </source>
</evidence>
<gene>
    <name evidence="1" type="ORF">UJA718_LOCUS38033</name>
</gene>
<sequence>FPNQTEDYIHRIGRTGRNTEAFGTSYTFFTSDNAKQAPSLVRVLQEAGQNVNQDLMEMAQDQSSTANFKHGSKNRPCLNQQRMPFQPSTNNINSYPVHQPVEYIPSMPQQLSYITPLMYNPF</sequence>
<proteinExistence type="predicted"/>
<comment type="caution">
    <text evidence="1">The sequence shown here is derived from an EMBL/GenBank/DDBJ whole genome shotgun (WGS) entry which is preliminary data.</text>
</comment>
<dbReference type="AlphaFoldDB" id="A0A821KKJ6"/>
<dbReference type="InterPro" id="IPR027417">
    <property type="entry name" value="P-loop_NTPase"/>
</dbReference>